<proteinExistence type="predicted"/>
<dbReference type="Pfam" id="PF04468">
    <property type="entry name" value="PSP1"/>
    <property type="match status" value="1"/>
</dbReference>
<dbReference type="GeneID" id="93486603"/>
<dbReference type="PANTHER" id="PTHR43830:SF3">
    <property type="entry name" value="PROTEIN PSP1"/>
    <property type="match status" value="1"/>
</dbReference>
<keyword evidence="3" id="KW-1185">Reference proteome</keyword>
<organism evidence="2 3">
    <name type="scientific">Negativicoccus succinicivorans</name>
    <dbReference type="NCBI Taxonomy" id="620903"/>
    <lineage>
        <taxon>Bacteria</taxon>
        <taxon>Bacillati</taxon>
        <taxon>Bacillota</taxon>
        <taxon>Negativicutes</taxon>
        <taxon>Veillonellales</taxon>
        <taxon>Veillonellaceae</taxon>
        <taxon>Negativicoccus</taxon>
    </lineage>
</organism>
<dbReference type="PANTHER" id="PTHR43830">
    <property type="entry name" value="PROTEIN PSP1"/>
    <property type="match status" value="1"/>
</dbReference>
<name>A0A841R5H0_9FIRM</name>
<evidence type="ECO:0000313" key="3">
    <source>
        <dbReference type="Proteomes" id="UP000591941"/>
    </source>
</evidence>
<protein>
    <submittedName>
        <fullName evidence="2">Cell fate regulator YaaT (PSP1 superfamily)</fullName>
    </submittedName>
</protein>
<gene>
    <name evidence="2" type="ORF">HNR45_001350</name>
</gene>
<evidence type="ECO:0000259" key="1">
    <source>
        <dbReference type="PROSITE" id="PS51411"/>
    </source>
</evidence>
<reference evidence="2 3" key="1">
    <citation type="submission" date="2020-08" db="EMBL/GenBank/DDBJ databases">
        <title>Genomic Encyclopedia of Type Strains, Phase IV (KMG-IV): sequencing the most valuable type-strain genomes for metagenomic binning, comparative biology and taxonomic classification.</title>
        <authorList>
            <person name="Goeker M."/>
        </authorList>
    </citation>
    <scope>NUCLEOTIDE SEQUENCE [LARGE SCALE GENOMIC DNA]</scope>
    <source>
        <strain evidence="2 3">DSM 21255</strain>
    </source>
</reference>
<evidence type="ECO:0000313" key="2">
    <source>
        <dbReference type="EMBL" id="MBB6478279.1"/>
    </source>
</evidence>
<dbReference type="EMBL" id="JACHHI010000007">
    <property type="protein sequence ID" value="MBB6478279.1"/>
    <property type="molecule type" value="Genomic_DNA"/>
</dbReference>
<feature type="domain" description="PSP1 C-terminal" evidence="1">
    <location>
        <begin position="61"/>
        <end position="146"/>
    </location>
</feature>
<dbReference type="InterPro" id="IPR047767">
    <property type="entry name" value="PSP1-like"/>
</dbReference>
<dbReference type="GO" id="GO:0005737">
    <property type="term" value="C:cytoplasm"/>
    <property type="evidence" value="ECO:0007669"/>
    <property type="project" value="TreeGrafter"/>
</dbReference>
<dbReference type="NCBIfam" id="NF041131">
    <property type="entry name" value="RicT_YaaT_fam"/>
    <property type="match status" value="1"/>
</dbReference>
<dbReference type="InterPro" id="IPR007557">
    <property type="entry name" value="PSP1_C"/>
</dbReference>
<dbReference type="Proteomes" id="UP000591941">
    <property type="component" value="Unassembled WGS sequence"/>
</dbReference>
<dbReference type="OrthoDB" id="9779344at2"/>
<accession>A0A841R5H0</accession>
<sequence>MPTVVGVRFKQAGKIYYFDPRKLSVVPDDEIIVETAWGKEYGRIVIGPRDVREEEIAAPLKPVLRLATPQDLKQVQQNKERQARAFVICKEKIKRHGLPMKLINVEYAFDMNKIVFFFTADGRVDFRELVRDLASVFHTRIELRQVGVRDEAKELNGIGPCGREYCCASWLGEFSSVSIRMAKNQGLSLNPTKVSGACGRLMCCLRYENDMYKKGGELCKTCSCPHKKQKQSAAPRVGKNVDTPEGRGKVQRVNANKRTVSVQMENQRRAEWRWDEVREVRG</sequence>
<comment type="caution">
    <text evidence="2">The sequence shown here is derived from an EMBL/GenBank/DDBJ whole genome shotgun (WGS) entry which is preliminary data.</text>
</comment>
<dbReference type="PROSITE" id="PS51411">
    <property type="entry name" value="PSP1_C"/>
    <property type="match status" value="1"/>
</dbReference>
<dbReference type="AlphaFoldDB" id="A0A841R5H0"/>
<dbReference type="RefSeq" id="WP_159823307.1">
    <property type="nucleotide sequence ID" value="NZ_CABWNB010000005.1"/>
</dbReference>